<organism evidence="1 2">
    <name type="scientific">Pyropia yezoensis</name>
    <name type="common">Susabi-nori</name>
    <name type="synonym">Porphyra yezoensis</name>
    <dbReference type="NCBI Taxonomy" id="2788"/>
    <lineage>
        <taxon>Eukaryota</taxon>
        <taxon>Rhodophyta</taxon>
        <taxon>Bangiophyceae</taxon>
        <taxon>Bangiales</taxon>
        <taxon>Bangiaceae</taxon>
        <taxon>Pyropia</taxon>
    </lineage>
</organism>
<accession>A0ACC3CJN8</accession>
<reference evidence="1" key="1">
    <citation type="submission" date="2019-11" db="EMBL/GenBank/DDBJ databases">
        <title>Nori genome reveals adaptations in red seaweeds to the harsh intertidal environment.</title>
        <authorList>
            <person name="Wang D."/>
            <person name="Mao Y."/>
        </authorList>
    </citation>
    <scope>NUCLEOTIDE SEQUENCE</scope>
    <source>
        <tissue evidence="1">Gametophyte</tissue>
    </source>
</reference>
<dbReference type="Proteomes" id="UP000798662">
    <property type="component" value="Chromosome 3"/>
</dbReference>
<proteinExistence type="predicted"/>
<evidence type="ECO:0000313" key="2">
    <source>
        <dbReference type="Proteomes" id="UP000798662"/>
    </source>
</evidence>
<sequence length="127" mass="12649">MRPAASAAAAAATSAANRRAAVGINMPSRAIAAALLAAAPAPVAHKTVLAAVTEDPAYGGLVTSATHFKRVLRAMADAGRLRLTRKGEVIYRRYLGMDPEGEASGGAAAGTNAKVGLAAAVESPRGA</sequence>
<keyword evidence="2" id="KW-1185">Reference proteome</keyword>
<protein>
    <submittedName>
        <fullName evidence="1">Uncharacterized protein</fullName>
    </submittedName>
</protein>
<gene>
    <name evidence="1" type="ORF">I4F81_012898</name>
</gene>
<evidence type="ECO:0000313" key="1">
    <source>
        <dbReference type="EMBL" id="KAK1870439.1"/>
    </source>
</evidence>
<dbReference type="EMBL" id="CM020620">
    <property type="protein sequence ID" value="KAK1870439.1"/>
    <property type="molecule type" value="Genomic_DNA"/>
</dbReference>
<comment type="caution">
    <text evidence="1">The sequence shown here is derived from an EMBL/GenBank/DDBJ whole genome shotgun (WGS) entry which is preliminary data.</text>
</comment>
<name>A0ACC3CJN8_PYRYE</name>